<evidence type="ECO:0000256" key="5">
    <source>
        <dbReference type="ARBA" id="ARBA00022603"/>
    </source>
</evidence>
<dbReference type="EMBL" id="AP023343">
    <property type="protein sequence ID" value="BCI89678.1"/>
    <property type="molecule type" value="Genomic_DNA"/>
</dbReference>
<keyword evidence="14" id="KW-0812">Transmembrane</keyword>
<dbReference type="PROSITE" id="PS51918">
    <property type="entry name" value="RADICAL_SAM"/>
    <property type="match status" value="1"/>
</dbReference>
<feature type="transmembrane region" description="Helical" evidence="14">
    <location>
        <begin position="69"/>
        <end position="88"/>
    </location>
</feature>
<comment type="catalytic activity">
    <reaction evidence="12">
        <text>adenosine(37) in tRNA + 2 reduced [2Fe-2S]-[ferredoxin] + 2 S-adenosyl-L-methionine = 2-methyladenosine(37) in tRNA + 5'-deoxyadenosine + L-methionine + 2 oxidized [2Fe-2S]-[ferredoxin] + S-adenosyl-L-homocysteine</text>
        <dbReference type="Rhea" id="RHEA:43332"/>
        <dbReference type="Rhea" id="RHEA-COMP:10000"/>
        <dbReference type="Rhea" id="RHEA-COMP:10001"/>
        <dbReference type="Rhea" id="RHEA-COMP:10162"/>
        <dbReference type="Rhea" id="RHEA-COMP:10485"/>
        <dbReference type="ChEBI" id="CHEBI:17319"/>
        <dbReference type="ChEBI" id="CHEBI:33737"/>
        <dbReference type="ChEBI" id="CHEBI:33738"/>
        <dbReference type="ChEBI" id="CHEBI:57844"/>
        <dbReference type="ChEBI" id="CHEBI:57856"/>
        <dbReference type="ChEBI" id="CHEBI:59789"/>
        <dbReference type="ChEBI" id="CHEBI:74411"/>
        <dbReference type="ChEBI" id="CHEBI:74497"/>
        <dbReference type="EC" id="2.1.1.192"/>
    </reaction>
</comment>
<keyword evidence="14" id="KW-1133">Transmembrane helix</keyword>
<name>A0A7G1IM22_MYCKA</name>
<feature type="binding site" evidence="12">
    <location>
        <position position="411"/>
    </location>
    <ligand>
        <name>[4Fe-4S] cluster</name>
        <dbReference type="ChEBI" id="CHEBI:49883"/>
        <note>4Fe-4S-S-AdoMet</note>
    </ligand>
</feature>
<keyword evidence="7 12" id="KW-0949">S-adenosyl-L-methionine</keyword>
<dbReference type="AlphaFoldDB" id="A0A7G1IM22"/>
<evidence type="ECO:0000259" key="15">
    <source>
        <dbReference type="PROSITE" id="PS51918"/>
    </source>
</evidence>
<comment type="similarity">
    <text evidence="12">Belongs to the radical SAM superfamily. RlmN family.</text>
</comment>
<dbReference type="Proteomes" id="UP000516380">
    <property type="component" value="Chromosome"/>
</dbReference>
<dbReference type="CDD" id="cd01335">
    <property type="entry name" value="Radical_SAM"/>
    <property type="match status" value="1"/>
</dbReference>
<dbReference type="GO" id="GO:0070475">
    <property type="term" value="P:rRNA base methylation"/>
    <property type="evidence" value="ECO:0007669"/>
    <property type="project" value="UniProtKB-UniRule"/>
</dbReference>
<keyword evidence="5 12" id="KW-0489">Methyltransferase</keyword>
<feature type="region of interest" description="Disordered" evidence="13">
    <location>
        <begin position="216"/>
        <end position="253"/>
    </location>
</feature>
<dbReference type="SFLD" id="SFLDG01062">
    <property type="entry name" value="methyltransferase_(Class_A)"/>
    <property type="match status" value="1"/>
</dbReference>
<feature type="transmembrane region" description="Helical" evidence="14">
    <location>
        <begin position="6"/>
        <end position="30"/>
    </location>
</feature>
<dbReference type="Pfam" id="PF01148">
    <property type="entry name" value="CTP_transf_1"/>
    <property type="match status" value="1"/>
</dbReference>
<keyword evidence="2 12" id="KW-0004">4Fe-4S</keyword>
<dbReference type="HAMAP" id="MF_01849">
    <property type="entry name" value="RNA_methyltr_RlmN"/>
    <property type="match status" value="1"/>
</dbReference>
<keyword evidence="8 12" id="KW-0479">Metal-binding</keyword>
<dbReference type="Pfam" id="PF04055">
    <property type="entry name" value="Radical_SAM"/>
    <property type="match status" value="1"/>
</dbReference>
<dbReference type="InterPro" id="IPR058240">
    <property type="entry name" value="rSAM_sf"/>
</dbReference>
<comment type="miscellaneous">
    <text evidence="12">Reaction proceeds by a ping-pong mechanism involving intermediate methylation of a conserved cysteine residue.</text>
</comment>
<feature type="domain" description="Radical SAM core" evidence="15">
    <location>
        <begin position="390"/>
        <end position="628"/>
    </location>
</feature>
<dbReference type="InterPro" id="IPR040072">
    <property type="entry name" value="Methyltransferase_A"/>
</dbReference>
<evidence type="ECO:0000256" key="2">
    <source>
        <dbReference type="ARBA" id="ARBA00022485"/>
    </source>
</evidence>
<keyword evidence="4 12" id="KW-0698">rRNA processing</keyword>
<dbReference type="SMART" id="SM00729">
    <property type="entry name" value="Elp3"/>
    <property type="match status" value="1"/>
</dbReference>
<dbReference type="SFLD" id="SFLDS00029">
    <property type="entry name" value="Radical_SAM"/>
    <property type="match status" value="1"/>
</dbReference>
<dbReference type="FunFam" id="3.20.20.70:FF:000014">
    <property type="entry name" value="Probable dual-specificity RNA methyltransferase RlmN"/>
    <property type="match status" value="1"/>
</dbReference>
<dbReference type="EC" id="2.1.1.192" evidence="12"/>
<protein>
    <recommendedName>
        <fullName evidence="12">Probable dual-specificity RNA methyltransferase RlmN</fullName>
        <ecNumber evidence="12">2.1.1.192</ecNumber>
    </recommendedName>
    <alternativeName>
        <fullName evidence="12">23S rRNA (adenine(2503)-C(2))-methyltransferase</fullName>
    </alternativeName>
    <alternativeName>
        <fullName evidence="12">23S rRNA m2A2503 methyltransferase</fullName>
    </alternativeName>
    <alternativeName>
        <fullName evidence="12">Ribosomal RNA large subunit methyltransferase N</fullName>
    </alternativeName>
    <alternativeName>
        <fullName evidence="12">tRNA (adenine(37)-C(2))-methyltransferase</fullName>
    </alternativeName>
    <alternativeName>
        <fullName evidence="12">tRNA m2A37 methyltransferase</fullName>
    </alternativeName>
</protein>
<evidence type="ECO:0000313" key="17">
    <source>
        <dbReference type="Proteomes" id="UP000516380"/>
    </source>
</evidence>
<accession>A0A7G1IM22</accession>
<evidence type="ECO:0000256" key="4">
    <source>
        <dbReference type="ARBA" id="ARBA00022552"/>
    </source>
</evidence>
<dbReference type="Gene3D" id="1.10.150.530">
    <property type="match status" value="1"/>
</dbReference>
<evidence type="ECO:0000256" key="9">
    <source>
        <dbReference type="ARBA" id="ARBA00023004"/>
    </source>
</evidence>
<feature type="binding site" evidence="12">
    <location>
        <position position="404"/>
    </location>
    <ligand>
        <name>[4Fe-4S] cluster</name>
        <dbReference type="ChEBI" id="CHEBI:49883"/>
        <note>4Fe-4S-S-AdoMet</note>
    </ligand>
</feature>
<keyword evidence="6 12" id="KW-0808">Transferase</keyword>
<feature type="transmembrane region" description="Helical" evidence="14">
    <location>
        <begin position="136"/>
        <end position="158"/>
    </location>
</feature>
<dbReference type="GO" id="GO:0019843">
    <property type="term" value="F:rRNA binding"/>
    <property type="evidence" value="ECO:0007669"/>
    <property type="project" value="UniProtKB-UniRule"/>
</dbReference>
<feature type="binding site" evidence="12">
    <location>
        <position position="489"/>
    </location>
    <ligand>
        <name>S-adenosyl-L-methionine</name>
        <dbReference type="ChEBI" id="CHEBI:59789"/>
    </ligand>
</feature>
<feature type="transmembrane region" description="Helical" evidence="14">
    <location>
        <begin position="109"/>
        <end position="130"/>
    </location>
</feature>
<dbReference type="InterPro" id="IPR007197">
    <property type="entry name" value="rSAM"/>
</dbReference>
<evidence type="ECO:0000256" key="10">
    <source>
        <dbReference type="ARBA" id="ARBA00023014"/>
    </source>
</evidence>
<dbReference type="InterPro" id="IPR027492">
    <property type="entry name" value="RNA_MTrfase_RlmN"/>
</dbReference>
<dbReference type="NCBIfam" id="TIGR00048">
    <property type="entry name" value="rRNA_mod_RlmN"/>
    <property type="match status" value="1"/>
</dbReference>
<feature type="binding site" evidence="12">
    <location>
        <begin position="455"/>
        <end position="456"/>
    </location>
    <ligand>
        <name>S-adenosyl-L-methionine</name>
        <dbReference type="ChEBI" id="CHEBI:59789"/>
    </ligand>
</feature>
<evidence type="ECO:0000256" key="6">
    <source>
        <dbReference type="ARBA" id="ARBA00022679"/>
    </source>
</evidence>
<evidence type="ECO:0000313" key="16">
    <source>
        <dbReference type="EMBL" id="BCI89678.1"/>
    </source>
</evidence>
<keyword evidence="17" id="KW-1185">Reference proteome</keyword>
<evidence type="ECO:0000256" key="1">
    <source>
        <dbReference type="ARBA" id="ARBA00004496"/>
    </source>
</evidence>
<reference evidence="16 17" key="1">
    <citation type="submission" date="2020-07" db="EMBL/GenBank/DDBJ databases">
        <title>Mycobacterium kansasii (former subtype) with zoonotic potential isolated from diseased indoor pet cat, Japan.</title>
        <authorList>
            <person name="Fukano H."/>
            <person name="Terazono T."/>
            <person name="Hoshino Y."/>
        </authorList>
    </citation>
    <scope>NUCLEOTIDE SEQUENCE [LARGE SCALE GENOMIC DNA]</scope>
    <source>
        <strain evidence="16 17">Kuro-I</strain>
    </source>
</reference>
<feature type="disulfide bond" description="(transient)" evidence="12">
    <location>
        <begin position="397"/>
        <end position="634"/>
    </location>
</feature>
<gene>
    <name evidence="12" type="primary">rlmN</name>
    <name evidence="16" type="ORF">NIIDMKKI_48840</name>
</gene>
<dbReference type="PANTHER" id="PTHR30544">
    <property type="entry name" value="23S RRNA METHYLTRANSFERASE"/>
    <property type="match status" value="1"/>
</dbReference>
<feature type="binding site" evidence="12">
    <location>
        <position position="408"/>
    </location>
    <ligand>
        <name>[4Fe-4S] cluster</name>
        <dbReference type="ChEBI" id="CHEBI:49883"/>
        <note>4Fe-4S-S-AdoMet</note>
    </ligand>
</feature>
<dbReference type="SFLD" id="SFLDF00275">
    <property type="entry name" value="adenosine_C2_methyltransferase"/>
    <property type="match status" value="1"/>
</dbReference>
<keyword evidence="11 12" id="KW-1015">Disulfide bond</keyword>
<evidence type="ECO:0000256" key="3">
    <source>
        <dbReference type="ARBA" id="ARBA00022490"/>
    </source>
</evidence>
<feature type="transmembrane region" description="Helical" evidence="14">
    <location>
        <begin position="42"/>
        <end position="63"/>
    </location>
</feature>
<evidence type="ECO:0000256" key="14">
    <source>
        <dbReference type="SAM" id="Phobius"/>
    </source>
</evidence>
<dbReference type="GO" id="GO:0002935">
    <property type="term" value="F:tRNA (adenine(37)-C2)-methyltransferase activity"/>
    <property type="evidence" value="ECO:0007669"/>
    <property type="project" value="UniProtKB-UniRule"/>
</dbReference>
<organism evidence="16 17">
    <name type="scientific">Mycobacterium kansasii</name>
    <dbReference type="NCBI Taxonomy" id="1768"/>
    <lineage>
        <taxon>Bacteria</taxon>
        <taxon>Bacillati</taxon>
        <taxon>Actinomycetota</taxon>
        <taxon>Actinomycetes</taxon>
        <taxon>Mycobacteriales</taxon>
        <taxon>Mycobacteriaceae</taxon>
        <taxon>Mycobacterium</taxon>
    </lineage>
</organism>
<comment type="function">
    <text evidence="12">Specifically methylates position 2 of adenine 2503 in 23S rRNA and position 2 of adenine 37 in tRNAs.</text>
</comment>
<evidence type="ECO:0000256" key="7">
    <source>
        <dbReference type="ARBA" id="ARBA00022691"/>
    </source>
</evidence>
<dbReference type="GO" id="GO:0046872">
    <property type="term" value="F:metal ion binding"/>
    <property type="evidence" value="ECO:0007669"/>
    <property type="project" value="UniProtKB-KW"/>
</dbReference>
<dbReference type="PANTHER" id="PTHR30544:SF5">
    <property type="entry name" value="RADICAL SAM CORE DOMAIN-CONTAINING PROTEIN"/>
    <property type="match status" value="1"/>
</dbReference>
<evidence type="ECO:0000256" key="12">
    <source>
        <dbReference type="HAMAP-Rule" id="MF_01849"/>
    </source>
</evidence>
<dbReference type="GO" id="GO:0070040">
    <property type="term" value="F:rRNA (adenine(2503)-C2-)-methyltransferase activity"/>
    <property type="evidence" value="ECO:0007669"/>
    <property type="project" value="UniProtKB-UniRule"/>
</dbReference>
<dbReference type="SUPFAM" id="SSF102114">
    <property type="entry name" value="Radical SAM enzymes"/>
    <property type="match status" value="1"/>
</dbReference>
<dbReference type="Gene3D" id="3.20.20.70">
    <property type="entry name" value="Aldolase class I"/>
    <property type="match status" value="1"/>
</dbReference>
<proteinExistence type="inferred from homology"/>
<comment type="cofactor">
    <cofactor evidence="12">
        <name>[4Fe-4S] cluster</name>
        <dbReference type="ChEBI" id="CHEBI:49883"/>
    </cofactor>
    <text evidence="12">Binds 1 [4Fe-4S] cluster. The cluster is coordinated with 3 cysteines and an exchangeable S-adenosyl-L-methionine.</text>
</comment>
<keyword evidence="10 12" id="KW-0411">Iron-sulfur</keyword>
<dbReference type="InterPro" id="IPR004383">
    <property type="entry name" value="rRNA_lsu_MTrfase_RlmN/Cfr"/>
</dbReference>
<keyword evidence="9 12" id="KW-0408">Iron</keyword>
<sequence length="642" mass="68413">MGSGIGAVLVATLLLAPRGWVAICALAMAVASHEVVRRLREAGYLIPVIPLLVGGQVTIWLSWPYGARGVLAGFGAMVVVCMIWRLFMQDKRSDGGAERAAPGNYLRDTSATIFLAAWVVLFGSFAALLVYHGAGWVFAMMIAVIASDVGGYAVGVLFGKHPMVPTISPKKSWEGFAGSMVCGVTATTITATYLAGKTPWVGRCWAYFRADHDPGRPGGVASEARPRDQRHGAAAAGPWRPDGPARRRSAVRGGGLDSADAAALSCPSLPGRSILDTIMVGELMFEAPRRGMPPRHLADLDAAGRASAVAELGLPAFRAKQLAHHYFGRLIADPRQMSDLPAAVRDVIAAAMFPTLLTAVREVTCDAGQTRKTLWRAVDGATVESVLMRYPQRNTVCISSQAGCGMACPFCATGQGGLTRNLSTAEIVEQVRAAAAAMRDDFGDRLSNVVFMGMGEPLANYSRVVAAVRRITEPPPCGFGISARSVTVSTVGLAPAIRKLADERLGVTLALSLHAPDDELRDTLVPVNNRWKVDEALDAARYYAEVTGRRVSVEYALIRGVNDQRWRADLLGRRLHRALGPLVHVNLIPLNPTPGSDWDASPKPVERDFVKHVRAQGVSCTVRDTRGREISAACGQLAAGGG</sequence>
<evidence type="ECO:0000256" key="11">
    <source>
        <dbReference type="ARBA" id="ARBA00023157"/>
    </source>
</evidence>
<dbReference type="GO" id="GO:0030488">
    <property type="term" value="P:tRNA methylation"/>
    <property type="evidence" value="ECO:0007669"/>
    <property type="project" value="UniProtKB-UniRule"/>
</dbReference>
<feature type="binding site" evidence="12">
    <location>
        <begin position="512"/>
        <end position="514"/>
    </location>
    <ligand>
        <name>S-adenosyl-L-methionine</name>
        <dbReference type="ChEBI" id="CHEBI:59789"/>
    </ligand>
</feature>
<keyword evidence="12" id="KW-0819">tRNA processing</keyword>
<dbReference type="GO" id="GO:0000049">
    <property type="term" value="F:tRNA binding"/>
    <property type="evidence" value="ECO:0007669"/>
    <property type="project" value="UniProtKB-UniRule"/>
</dbReference>
<comment type="subcellular location">
    <subcellularLocation>
        <location evidence="1 12">Cytoplasm</location>
    </subcellularLocation>
</comment>
<keyword evidence="14" id="KW-0472">Membrane</keyword>
<dbReference type="GO" id="GO:0005737">
    <property type="term" value="C:cytoplasm"/>
    <property type="evidence" value="ECO:0007669"/>
    <property type="project" value="UniProtKB-SubCell"/>
</dbReference>
<evidence type="ECO:0000256" key="8">
    <source>
        <dbReference type="ARBA" id="ARBA00022723"/>
    </source>
</evidence>
<feature type="active site" description="S-methylcysteine intermediate" evidence="12">
    <location>
        <position position="634"/>
    </location>
</feature>
<dbReference type="InterPro" id="IPR013785">
    <property type="entry name" value="Aldolase_TIM"/>
</dbReference>
<dbReference type="InterPro" id="IPR006638">
    <property type="entry name" value="Elp3/MiaA/NifB-like_rSAM"/>
</dbReference>
<feature type="binding site" evidence="12">
    <location>
        <position position="591"/>
    </location>
    <ligand>
        <name>S-adenosyl-L-methionine</name>
        <dbReference type="ChEBI" id="CHEBI:59789"/>
    </ligand>
</feature>
<keyword evidence="3 12" id="KW-0963">Cytoplasm</keyword>
<feature type="active site" description="Proton acceptor" evidence="12">
    <location>
        <position position="384"/>
    </location>
</feature>
<comment type="catalytic activity">
    <reaction evidence="12">
        <text>adenosine(2503) in 23S rRNA + 2 reduced [2Fe-2S]-[ferredoxin] + 2 S-adenosyl-L-methionine = 2-methyladenosine(2503) in 23S rRNA + 5'-deoxyadenosine + L-methionine + 2 oxidized [2Fe-2S]-[ferredoxin] + S-adenosyl-L-homocysteine</text>
        <dbReference type="Rhea" id="RHEA:42916"/>
        <dbReference type="Rhea" id="RHEA-COMP:10000"/>
        <dbReference type="Rhea" id="RHEA-COMP:10001"/>
        <dbReference type="Rhea" id="RHEA-COMP:10152"/>
        <dbReference type="Rhea" id="RHEA-COMP:10282"/>
        <dbReference type="ChEBI" id="CHEBI:17319"/>
        <dbReference type="ChEBI" id="CHEBI:33737"/>
        <dbReference type="ChEBI" id="CHEBI:33738"/>
        <dbReference type="ChEBI" id="CHEBI:57844"/>
        <dbReference type="ChEBI" id="CHEBI:57856"/>
        <dbReference type="ChEBI" id="CHEBI:59789"/>
        <dbReference type="ChEBI" id="CHEBI:74411"/>
        <dbReference type="ChEBI" id="CHEBI:74497"/>
        <dbReference type="EC" id="2.1.1.192"/>
    </reaction>
</comment>
<evidence type="ECO:0000256" key="13">
    <source>
        <dbReference type="SAM" id="MobiDB-lite"/>
    </source>
</evidence>
<dbReference type="GO" id="GO:0051539">
    <property type="term" value="F:4 iron, 4 sulfur cluster binding"/>
    <property type="evidence" value="ECO:0007669"/>
    <property type="project" value="UniProtKB-UniRule"/>
</dbReference>